<dbReference type="GO" id="GO:0005634">
    <property type="term" value="C:nucleus"/>
    <property type="evidence" value="ECO:0007669"/>
    <property type="project" value="TreeGrafter"/>
</dbReference>
<gene>
    <name evidence="5" type="ORF">RIF29_29815</name>
</gene>
<protein>
    <recommendedName>
        <fullName evidence="4">Hyaluronan/mRNA-binding protein domain-containing protein</fullName>
    </recommendedName>
</protein>
<evidence type="ECO:0000259" key="4">
    <source>
        <dbReference type="SMART" id="SM01233"/>
    </source>
</evidence>
<dbReference type="PANTHER" id="PTHR12299:SF78">
    <property type="entry name" value="RGG REPEATS NUCLEAR RNA BINDING PROTEIN C"/>
    <property type="match status" value="1"/>
</dbReference>
<dbReference type="Pfam" id="PF09598">
    <property type="entry name" value="Stm1_N"/>
    <property type="match status" value="1"/>
</dbReference>
<reference evidence="5 6" key="1">
    <citation type="submission" date="2024-01" db="EMBL/GenBank/DDBJ databases">
        <title>The genomes of 5 underutilized Papilionoideae crops provide insights into root nodulation and disease resistanc.</title>
        <authorList>
            <person name="Yuan L."/>
        </authorList>
    </citation>
    <scope>NUCLEOTIDE SEQUENCE [LARGE SCALE GENOMIC DNA]</scope>
    <source>
        <strain evidence="5">ZHUSHIDOU_FW_LH</strain>
        <tissue evidence="5">Leaf</tissue>
    </source>
</reference>
<evidence type="ECO:0000313" key="5">
    <source>
        <dbReference type="EMBL" id="KAK7256373.1"/>
    </source>
</evidence>
<keyword evidence="2" id="KW-0963">Cytoplasm</keyword>
<dbReference type="PANTHER" id="PTHR12299">
    <property type="entry name" value="HYALURONIC ACID-BINDING PROTEIN 4"/>
    <property type="match status" value="1"/>
</dbReference>
<feature type="region of interest" description="Disordered" evidence="3">
    <location>
        <begin position="257"/>
        <end position="373"/>
    </location>
</feature>
<dbReference type="Gene3D" id="6.10.140.1040">
    <property type="match status" value="1"/>
</dbReference>
<feature type="compositionally biased region" description="Basic and acidic residues" evidence="3">
    <location>
        <begin position="122"/>
        <end position="131"/>
    </location>
</feature>
<feature type="compositionally biased region" description="Basic and acidic residues" evidence="3">
    <location>
        <begin position="202"/>
        <end position="214"/>
    </location>
</feature>
<evidence type="ECO:0000256" key="1">
    <source>
        <dbReference type="ARBA" id="ARBA00004496"/>
    </source>
</evidence>
<feature type="compositionally biased region" description="Gly residues" evidence="3">
    <location>
        <begin position="77"/>
        <end position="97"/>
    </location>
</feature>
<evidence type="ECO:0000256" key="2">
    <source>
        <dbReference type="ARBA" id="ARBA00022490"/>
    </source>
</evidence>
<evidence type="ECO:0000256" key="3">
    <source>
        <dbReference type="SAM" id="MobiDB-lite"/>
    </source>
</evidence>
<feature type="region of interest" description="Disordered" evidence="3">
    <location>
        <begin position="1"/>
        <end position="241"/>
    </location>
</feature>
<proteinExistence type="predicted"/>
<dbReference type="InterPro" id="IPR039764">
    <property type="entry name" value="HABP4/SERBP1-like"/>
</dbReference>
<feature type="compositionally biased region" description="Polar residues" evidence="3">
    <location>
        <begin position="42"/>
        <end position="63"/>
    </location>
</feature>
<dbReference type="InterPro" id="IPR006861">
    <property type="entry name" value="HABP4_PAIRBP1-bd"/>
</dbReference>
<dbReference type="GO" id="GO:0003729">
    <property type="term" value="F:mRNA binding"/>
    <property type="evidence" value="ECO:0007669"/>
    <property type="project" value="TreeGrafter"/>
</dbReference>
<accession>A0AAN9HU83</accession>
<dbReference type="InterPro" id="IPR019084">
    <property type="entry name" value="STM1-like_N"/>
</dbReference>
<dbReference type="GO" id="GO:0005737">
    <property type="term" value="C:cytoplasm"/>
    <property type="evidence" value="ECO:0007669"/>
    <property type="project" value="UniProtKB-SubCell"/>
</dbReference>
<comment type="caution">
    <text evidence="5">The sequence shown here is derived from an EMBL/GenBank/DDBJ whole genome shotgun (WGS) entry which is preliminary data.</text>
</comment>
<name>A0AAN9HU83_CROPI</name>
<feature type="compositionally biased region" description="Basic and acidic residues" evidence="3">
    <location>
        <begin position="257"/>
        <end position="308"/>
    </location>
</feature>
<organism evidence="5 6">
    <name type="scientific">Crotalaria pallida</name>
    <name type="common">Smooth rattlebox</name>
    <name type="synonym">Crotalaria striata</name>
    <dbReference type="NCBI Taxonomy" id="3830"/>
    <lineage>
        <taxon>Eukaryota</taxon>
        <taxon>Viridiplantae</taxon>
        <taxon>Streptophyta</taxon>
        <taxon>Embryophyta</taxon>
        <taxon>Tracheophyta</taxon>
        <taxon>Spermatophyta</taxon>
        <taxon>Magnoliopsida</taxon>
        <taxon>eudicotyledons</taxon>
        <taxon>Gunneridae</taxon>
        <taxon>Pentapetalae</taxon>
        <taxon>rosids</taxon>
        <taxon>fabids</taxon>
        <taxon>Fabales</taxon>
        <taxon>Fabaceae</taxon>
        <taxon>Papilionoideae</taxon>
        <taxon>50 kb inversion clade</taxon>
        <taxon>genistoids sensu lato</taxon>
        <taxon>core genistoids</taxon>
        <taxon>Crotalarieae</taxon>
        <taxon>Crotalaria</taxon>
    </lineage>
</organism>
<evidence type="ECO:0000313" key="6">
    <source>
        <dbReference type="Proteomes" id="UP001372338"/>
    </source>
</evidence>
<keyword evidence="6" id="KW-1185">Reference proteome</keyword>
<feature type="compositionally biased region" description="Basic and acidic residues" evidence="3">
    <location>
        <begin position="155"/>
        <end position="180"/>
    </location>
</feature>
<dbReference type="SMART" id="SM01233">
    <property type="entry name" value="HABP4_PAI-RBP1"/>
    <property type="match status" value="1"/>
</dbReference>
<dbReference type="Proteomes" id="UP001372338">
    <property type="component" value="Unassembled WGS sequence"/>
</dbReference>
<dbReference type="AlphaFoldDB" id="A0AAN9HU83"/>
<feature type="domain" description="Hyaluronan/mRNA-binding protein" evidence="4">
    <location>
        <begin position="159"/>
        <end position="267"/>
    </location>
</feature>
<sequence>MTTMNPFDLLGDDAEDPSQQIAAEQLKAAAAAAAAPKKGQEQSKGASRGGQPQQNKPSNSLPSVQPVREARAEMSRGGRGGGRGSGRGYGRGRGGYGRDSSNDENTFPATEALANQGPFEGDAEKPSERHGYGVPRTPYRVGGRRGGFSNGEGGEEGKPRRVFERRSGTGRGNEFKREGAGRGNWGTQSDEIAQVTDEVVNETEKNLEDEKPAVEDDVAVGNKDSPAIESEEKEPEDKEMTLEEYEKLLEEKRKALQALKTEERKVDIKEFESMKPLSSKKDNHDIFAKLGSDKDKRKDTFEKEEKSKKSVSINEFLKPAEGENYYNPGGRGRGRGRGSRGGSGGGGYRGNVTSNAPAPSIEDPGHFPNLGGK</sequence>
<feature type="compositionally biased region" description="Gly residues" evidence="3">
    <location>
        <begin position="339"/>
        <end position="349"/>
    </location>
</feature>
<comment type="subcellular location">
    <subcellularLocation>
        <location evidence="1">Cytoplasm</location>
    </subcellularLocation>
</comment>
<dbReference type="EMBL" id="JAYWIO010000006">
    <property type="protein sequence ID" value="KAK7256373.1"/>
    <property type="molecule type" value="Genomic_DNA"/>
</dbReference>
<dbReference type="Pfam" id="PF04774">
    <property type="entry name" value="HABP4_PAI-RBP1"/>
    <property type="match status" value="1"/>
</dbReference>